<dbReference type="Proteomes" id="UP000261520">
    <property type="component" value="Unplaced"/>
</dbReference>
<comment type="subcellular location">
    <subcellularLocation>
        <location evidence="1">Cytoplasm</location>
    </subcellularLocation>
</comment>
<dbReference type="InterPro" id="IPR052385">
    <property type="entry name" value="Obscurin/Obscurin-like_Reg"/>
</dbReference>
<dbReference type="InterPro" id="IPR013098">
    <property type="entry name" value="Ig_I-set"/>
</dbReference>
<evidence type="ECO:0000256" key="4">
    <source>
        <dbReference type="ARBA" id="ARBA00023157"/>
    </source>
</evidence>
<dbReference type="SMART" id="SM00409">
    <property type="entry name" value="IG"/>
    <property type="match status" value="1"/>
</dbReference>
<dbReference type="InterPro" id="IPR013783">
    <property type="entry name" value="Ig-like_fold"/>
</dbReference>
<dbReference type="SUPFAM" id="SSF48726">
    <property type="entry name" value="Immunoglobulin"/>
    <property type="match status" value="1"/>
</dbReference>
<reference evidence="6" key="2">
    <citation type="submission" date="2025-09" db="UniProtKB">
        <authorList>
            <consortium name="Ensembl"/>
        </authorList>
    </citation>
    <scope>IDENTIFICATION</scope>
</reference>
<name>A0A3B4ARA4_9GOBI</name>
<dbReference type="PROSITE" id="PS50835">
    <property type="entry name" value="IG_LIKE"/>
    <property type="match status" value="1"/>
</dbReference>
<dbReference type="Pfam" id="PF07679">
    <property type="entry name" value="I-set"/>
    <property type="match status" value="1"/>
</dbReference>
<keyword evidence="7" id="KW-1185">Reference proteome</keyword>
<dbReference type="InterPro" id="IPR036179">
    <property type="entry name" value="Ig-like_dom_sf"/>
</dbReference>
<dbReference type="AlphaFoldDB" id="A0A3B4ARA4"/>
<dbReference type="InterPro" id="IPR003599">
    <property type="entry name" value="Ig_sub"/>
</dbReference>
<dbReference type="SMART" id="SM00408">
    <property type="entry name" value="IGc2"/>
    <property type="match status" value="1"/>
</dbReference>
<evidence type="ECO:0000256" key="3">
    <source>
        <dbReference type="ARBA" id="ARBA00022553"/>
    </source>
</evidence>
<organism evidence="6 7">
    <name type="scientific">Periophthalmus magnuspinnatus</name>
    <dbReference type="NCBI Taxonomy" id="409849"/>
    <lineage>
        <taxon>Eukaryota</taxon>
        <taxon>Metazoa</taxon>
        <taxon>Chordata</taxon>
        <taxon>Craniata</taxon>
        <taxon>Vertebrata</taxon>
        <taxon>Euteleostomi</taxon>
        <taxon>Actinopterygii</taxon>
        <taxon>Neopterygii</taxon>
        <taxon>Teleostei</taxon>
        <taxon>Neoteleostei</taxon>
        <taxon>Acanthomorphata</taxon>
        <taxon>Gobiaria</taxon>
        <taxon>Gobiiformes</taxon>
        <taxon>Gobioidei</taxon>
        <taxon>Gobiidae</taxon>
        <taxon>Oxudercinae</taxon>
        <taxon>Periophthalmus</taxon>
    </lineage>
</organism>
<dbReference type="InterPro" id="IPR003598">
    <property type="entry name" value="Ig_sub2"/>
</dbReference>
<dbReference type="PANTHER" id="PTHR35971">
    <property type="entry name" value="SI:DKEY-31G6.6"/>
    <property type="match status" value="1"/>
</dbReference>
<dbReference type="FunFam" id="2.60.40.10:FF:000214">
    <property type="entry name" value="titin isoform X1"/>
    <property type="match status" value="1"/>
</dbReference>
<keyword evidence="3" id="KW-0597">Phosphoprotein</keyword>
<feature type="domain" description="Ig-like" evidence="5">
    <location>
        <begin position="45"/>
        <end position="136"/>
    </location>
</feature>
<evidence type="ECO:0000256" key="2">
    <source>
        <dbReference type="ARBA" id="ARBA00022490"/>
    </source>
</evidence>
<dbReference type="Ensembl" id="ENSPMGT00000020119.1">
    <property type="protein sequence ID" value="ENSPMGP00000018871.1"/>
    <property type="gene ID" value="ENSPMGG00000015361.1"/>
</dbReference>
<dbReference type="GO" id="GO:0005737">
    <property type="term" value="C:cytoplasm"/>
    <property type="evidence" value="ECO:0007669"/>
    <property type="project" value="UniProtKB-SubCell"/>
</dbReference>
<evidence type="ECO:0000313" key="7">
    <source>
        <dbReference type="Proteomes" id="UP000261520"/>
    </source>
</evidence>
<reference evidence="6" key="1">
    <citation type="submission" date="2025-08" db="UniProtKB">
        <authorList>
            <consortium name="Ensembl"/>
        </authorList>
    </citation>
    <scope>IDENTIFICATION</scope>
</reference>
<keyword evidence="2" id="KW-0963">Cytoplasm</keyword>
<dbReference type="PANTHER" id="PTHR35971:SF4">
    <property type="entry name" value="OBSCURIN"/>
    <property type="match status" value="1"/>
</dbReference>
<evidence type="ECO:0000313" key="6">
    <source>
        <dbReference type="Ensembl" id="ENSPMGP00000018871.1"/>
    </source>
</evidence>
<dbReference type="Gene3D" id="2.60.40.10">
    <property type="entry name" value="Immunoglobulins"/>
    <property type="match status" value="1"/>
</dbReference>
<sequence length="162" mass="18188">FILFSIFKDQSTLHQGTTRPFTHTFIHQCTQTPPTCGSVDLTAQPMFLSRVGLWHAKVQSAFSNKESVQREVKVVLSQAAVLSCDVSNSKTEVKWYKDGKLLSSSKAVHTESKGMTRQLVIDKVEKKDTGEYICEVGSEKLAFRIHVEGTCFGEKVQHKHTE</sequence>
<evidence type="ECO:0000259" key="5">
    <source>
        <dbReference type="PROSITE" id="PS50835"/>
    </source>
</evidence>
<evidence type="ECO:0000256" key="1">
    <source>
        <dbReference type="ARBA" id="ARBA00004496"/>
    </source>
</evidence>
<proteinExistence type="predicted"/>
<keyword evidence="4" id="KW-1015">Disulfide bond</keyword>
<dbReference type="InterPro" id="IPR007110">
    <property type="entry name" value="Ig-like_dom"/>
</dbReference>
<accession>A0A3B4ARA4</accession>
<protein>
    <recommendedName>
        <fullName evidence="5">Ig-like domain-containing protein</fullName>
    </recommendedName>
</protein>